<gene>
    <name evidence="1" type="ORF">BpHYR1_045100</name>
</gene>
<protein>
    <submittedName>
        <fullName evidence="1">Uncharacterized protein</fullName>
    </submittedName>
</protein>
<dbReference type="AlphaFoldDB" id="A0A3M7QLU8"/>
<evidence type="ECO:0000313" key="1">
    <source>
        <dbReference type="EMBL" id="RNA11965.1"/>
    </source>
</evidence>
<name>A0A3M7QLU8_BRAPC</name>
<evidence type="ECO:0000313" key="2">
    <source>
        <dbReference type="Proteomes" id="UP000276133"/>
    </source>
</evidence>
<organism evidence="1 2">
    <name type="scientific">Brachionus plicatilis</name>
    <name type="common">Marine rotifer</name>
    <name type="synonym">Brachionus muelleri</name>
    <dbReference type="NCBI Taxonomy" id="10195"/>
    <lineage>
        <taxon>Eukaryota</taxon>
        <taxon>Metazoa</taxon>
        <taxon>Spiralia</taxon>
        <taxon>Gnathifera</taxon>
        <taxon>Rotifera</taxon>
        <taxon>Eurotatoria</taxon>
        <taxon>Monogononta</taxon>
        <taxon>Pseudotrocha</taxon>
        <taxon>Ploima</taxon>
        <taxon>Brachionidae</taxon>
        <taxon>Brachionus</taxon>
    </lineage>
</organism>
<accession>A0A3M7QLU8</accession>
<feature type="non-terminal residue" evidence="1">
    <location>
        <position position="1"/>
    </location>
</feature>
<dbReference type="Proteomes" id="UP000276133">
    <property type="component" value="Unassembled WGS sequence"/>
</dbReference>
<reference evidence="1 2" key="1">
    <citation type="journal article" date="2018" name="Sci. Rep.">
        <title>Genomic signatures of local adaptation to the degree of environmental predictability in rotifers.</title>
        <authorList>
            <person name="Franch-Gras L."/>
            <person name="Hahn C."/>
            <person name="Garcia-Roger E.M."/>
            <person name="Carmona M.J."/>
            <person name="Serra M."/>
            <person name="Gomez A."/>
        </authorList>
    </citation>
    <scope>NUCLEOTIDE SEQUENCE [LARGE SCALE GENOMIC DNA]</scope>
    <source>
        <strain evidence="1">HYR1</strain>
    </source>
</reference>
<sequence>LKPEEGHLVETRLVLQTNNCIFYFQSTFFNSKFKLKLKNFGNKISVPYRYQLMRIKLGD</sequence>
<dbReference type="EMBL" id="REGN01005803">
    <property type="protein sequence ID" value="RNA11965.1"/>
    <property type="molecule type" value="Genomic_DNA"/>
</dbReference>
<comment type="caution">
    <text evidence="1">The sequence shown here is derived from an EMBL/GenBank/DDBJ whole genome shotgun (WGS) entry which is preliminary data.</text>
</comment>
<proteinExistence type="predicted"/>
<keyword evidence="2" id="KW-1185">Reference proteome</keyword>